<sequence length="327" mass="37734">MREVAFIKQNKEKWLEIEQVIEGKIKKNPDDLSSMYINLVNDLSFAQTYYPKSKATLYINHLSTSVFQKIYKTRRIDKNRFLQFFLTEIPLVIYEYKRYLYYAFSFFFLFVCIGVLIFHYNKEFVSTILPPSYVNMTLENIKNGGAMDVYKGGSNWGSTIGIMFNNIMVGAKLYIFGIFGGVGSLYILLQNSIMLGVFQYLFYEHGALNDSLRGIWLHGTFEIFGMVIECMAGLVLGTSILFPKTFSRINSLKIGMKDSLKIFASTIPFTVVAAIIEGYVTRYALEMPEFLNLFIIFGCLITITFYYFIYPNIVHNKIKKQTLNGIL</sequence>
<dbReference type="EMBL" id="JABSNO010000022">
    <property type="protein sequence ID" value="NRS93484.1"/>
    <property type="molecule type" value="Genomic_DNA"/>
</dbReference>
<gene>
    <name evidence="2" type="ORF">HNQ03_002575</name>
</gene>
<proteinExistence type="predicted"/>
<dbReference type="PANTHER" id="PTHR35337:SF1">
    <property type="entry name" value="SLR1478 PROTEIN"/>
    <property type="match status" value="1"/>
</dbReference>
<feature type="transmembrane region" description="Helical" evidence="1">
    <location>
        <begin position="262"/>
        <end position="284"/>
    </location>
</feature>
<keyword evidence="1" id="KW-0812">Transmembrane</keyword>
<protein>
    <submittedName>
        <fullName evidence="2">Putative membrane protein SpoIIM required for sporulation</fullName>
    </submittedName>
</protein>
<feature type="transmembrane region" description="Helical" evidence="1">
    <location>
        <begin position="173"/>
        <end position="203"/>
    </location>
</feature>
<evidence type="ECO:0000313" key="2">
    <source>
        <dbReference type="EMBL" id="NRS93484.1"/>
    </source>
</evidence>
<dbReference type="AlphaFoldDB" id="A0A8J8KCC7"/>
<comment type="caution">
    <text evidence="2">The sequence shown here is derived from an EMBL/GenBank/DDBJ whole genome shotgun (WGS) entry which is preliminary data.</text>
</comment>
<dbReference type="Proteomes" id="UP000610746">
    <property type="component" value="Unassembled WGS sequence"/>
</dbReference>
<dbReference type="Pfam" id="PF01944">
    <property type="entry name" value="SpoIIM"/>
    <property type="match status" value="1"/>
</dbReference>
<evidence type="ECO:0000313" key="3">
    <source>
        <dbReference type="Proteomes" id="UP000610746"/>
    </source>
</evidence>
<accession>A0A8J8KCC7</accession>
<evidence type="ECO:0000256" key="1">
    <source>
        <dbReference type="SAM" id="Phobius"/>
    </source>
</evidence>
<feature type="transmembrane region" description="Helical" evidence="1">
    <location>
        <begin position="223"/>
        <end position="242"/>
    </location>
</feature>
<dbReference type="RefSeq" id="WP_173780043.1">
    <property type="nucleotide sequence ID" value="NZ_JABSNO010000022.1"/>
</dbReference>
<keyword evidence="3" id="KW-1185">Reference proteome</keyword>
<name>A0A8J8KCC7_9FLAO</name>
<reference evidence="2" key="1">
    <citation type="submission" date="2020-05" db="EMBL/GenBank/DDBJ databases">
        <title>Genomic Encyclopedia of Type Strains, Phase IV (KMG-V): Genome sequencing to study the core and pangenomes of soil and plant-associated prokaryotes.</title>
        <authorList>
            <person name="Whitman W."/>
        </authorList>
    </citation>
    <scope>NUCLEOTIDE SEQUENCE</scope>
    <source>
        <strain evidence="2">16F</strain>
    </source>
</reference>
<keyword evidence="1" id="KW-1133">Transmembrane helix</keyword>
<dbReference type="PANTHER" id="PTHR35337">
    <property type="entry name" value="SLR1478 PROTEIN"/>
    <property type="match status" value="1"/>
</dbReference>
<organism evidence="2 3">
    <name type="scientific">Frigoriflavimonas asaccharolytica</name>
    <dbReference type="NCBI Taxonomy" id="2735899"/>
    <lineage>
        <taxon>Bacteria</taxon>
        <taxon>Pseudomonadati</taxon>
        <taxon>Bacteroidota</taxon>
        <taxon>Flavobacteriia</taxon>
        <taxon>Flavobacteriales</taxon>
        <taxon>Weeksellaceae</taxon>
        <taxon>Frigoriflavimonas</taxon>
    </lineage>
</organism>
<dbReference type="InterPro" id="IPR002798">
    <property type="entry name" value="SpoIIM-like"/>
</dbReference>
<feature type="transmembrane region" description="Helical" evidence="1">
    <location>
        <begin position="99"/>
        <end position="120"/>
    </location>
</feature>
<feature type="transmembrane region" description="Helical" evidence="1">
    <location>
        <begin position="290"/>
        <end position="310"/>
    </location>
</feature>
<keyword evidence="1" id="KW-0472">Membrane</keyword>